<keyword evidence="3" id="KW-1185">Reference proteome</keyword>
<evidence type="ECO:0000313" key="2">
    <source>
        <dbReference type="EMBL" id="TCP60828.1"/>
    </source>
</evidence>
<reference evidence="2 3" key="1">
    <citation type="submission" date="2019-03" db="EMBL/GenBank/DDBJ databases">
        <title>Genomic Encyclopedia of Type Strains, Phase IV (KMG-IV): sequencing the most valuable type-strain genomes for metagenomic binning, comparative biology and taxonomic classification.</title>
        <authorList>
            <person name="Goeker M."/>
        </authorList>
    </citation>
    <scope>NUCLEOTIDE SEQUENCE [LARGE SCALE GENOMIC DNA]</scope>
    <source>
        <strain evidence="2 3">DSM 24766</strain>
    </source>
</reference>
<dbReference type="Proteomes" id="UP000295050">
    <property type="component" value="Unassembled WGS sequence"/>
</dbReference>
<evidence type="ECO:0000313" key="3">
    <source>
        <dbReference type="Proteomes" id="UP000295050"/>
    </source>
</evidence>
<accession>A0A4R2REK3</accession>
<evidence type="ECO:0000256" key="1">
    <source>
        <dbReference type="SAM" id="Phobius"/>
    </source>
</evidence>
<dbReference type="AlphaFoldDB" id="A0A4R2REK3"/>
<organism evidence="2 3">
    <name type="scientific">Rhodovulum bhavnagarense</name>
    <dbReference type="NCBI Taxonomy" id="992286"/>
    <lineage>
        <taxon>Bacteria</taxon>
        <taxon>Pseudomonadati</taxon>
        <taxon>Pseudomonadota</taxon>
        <taxon>Alphaproteobacteria</taxon>
        <taxon>Rhodobacterales</taxon>
        <taxon>Paracoccaceae</taxon>
        <taxon>Rhodovulum</taxon>
    </lineage>
</organism>
<keyword evidence="1" id="KW-1133">Transmembrane helix</keyword>
<feature type="transmembrane region" description="Helical" evidence="1">
    <location>
        <begin position="7"/>
        <end position="28"/>
    </location>
</feature>
<keyword evidence="1" id="KW-0472">Membrane</keyword>
<sequence>MKAIFKLLRILFFFAVYFFIALLIVAFGLQGWPVGGQMLFAFGAPVALVWWQEKRRNQKALSQATAKPNKAIA</sequence>
<protein>
    <submittedName>
        <fullName evidence="2">Uncharacterized protein</fullName>
    </submittedName>
</protein>
<feature type="transmembrane region" description="Helical" evidence="1">
    <location>
        <begin position="34"/>
        <end position="51"/>
    </location>
</feature>
<keyword evidence="1" id="KW-0812">Transmembrane</keyword>
<name>A0A4R2REK3_9RHOB</name>
<gene>
    <name evidence="2" type="ORF">EV663_1071</name>
</gene>
<feature type="non-terminal residue" evidence="2">
    <location>
        <position position="73"/>
    </location>
</feature>
<dbReference type="EMBL" id="SLXU01000007">
    <property type="protein sequence ID" value="TCP60828.1"/>
    <property type="molecule type" value="Genomic_DNA"/>
</dbReference>
<dbReference type="OrthoDB" id="227636at2"/>
<proteinExistence type="predicted"/>
<dbReference type="RefSeq" id="WP_132951392.1">
    <property type="nucleotide sequence ID" value="NZ_SLXU01000007.1"/>
</dbReference>
<comment type="caution">
    <text evidence="2">The sequence shown here is derived from an EMBL/GenBank/DDBJ whole genome shotgun (WGS) entry which is preliminary data.</text>
</comment>